<dbReference type="GO" id="GO:0003676">
    <property type="term" value="F:nucleic acid binding"/>
    <property type="evidence" value="ECO:0007669"/>
    <property type="project" value="InterPro"/>
</dbReference>
<evidence type="ECO:0000313" key="1">
    <source>
        <dbReference type="EMBL" id="CAI5715659.1"/>
    </source>
</evidence>
<proteinExistence type="predicted"/>
<dbReference type="EMBL" id="CANTFL010000144">
    <property type="protein sequence ID" value="CAI5715659.1"/>
    <property type="molecule type" value="Genomic_DNA"/>
</dbReference>
<dbReference type="Gene3D" id="3.30.420.10">
    <property type="entry name" value="Ribonuclease H-like superfamily/Ribonuclease H"/>
    <property type="match status" value="1"/>
</dbReference>
<name>A0AAV0T9V2_HYABA</name>
<dbReference type="Proteomes" id="UP001162031">
    <property type="component" value="Unassembled WGS sequence"/>
</dbReference>
<evidence type="ECO:0008006" key="3">
    <source>
        <dbReference type="Google" id="ProtNLM"/>
    </source>
</evidence>
<dbReference type="AlphaFoldDB" id="A0AAV0T9V2"/>
<keyword evidence="2" id="KW-1185">Reference proteome</keyword>
<protein>
    <recommendedName>
        <fullName evidence="3">Mitochondrial resolvase Ydc2 catalytic domain-containing protein</fullName>
    </recommendedName>
</protein>
<organism evidence="1 2">
    <name type="scientific">Hyaloperonospora brassicae</name>
    <name type="common">Brassica downy mildew</name>
    <name type="synonym">Peronospora brassicae</name>
    <dbReference type="NCBI Taxonomy" id="162125"/>
    <lineage>
        <taxon>Eukaryota</taxon>
        <taxon>Sar</taxon>
        <taxon>Stramenopiles</taxon>
        <taxon>Oomycota</taxon>
        <taxon>Peronosporomycetes</taxon>
        <taxon>Peronosporales</taxon>
        <taxon>Peronosporaceae</taxon>
        <taxon>Hyaloperonospora</taxon>
    </lineage>
</organism>
<comment type="caution">
    <text evidence="1">The sequence shown here is derived from an EMBL/GenBank/DDBJ whole genome shotgun (WGS) entry which is preliminary data.</text>
</comment>
<evidence type="ECO:0000313" key="2">
    <source>
        <dbReference type="Proteomes" id="UP001162031"/>
    </source>
</evidence>
<dbReference type="InterPro" id="IPR036397">
    <property type="entry name" value="RNaseH_sf"/>
</dbReference>
<reference evidence="1" key="1">
    <citation type="submission" date="2022-12" db="EMBL/GenBank/DDBJ databases">
        <authorList>
            <person name="Webb A."/>
        </authorList>
    </citation>
    <scope>NUCLEOTIDE SEQUENCE</scope>
    <source>
        <strain evidence="1">Hp1</strain>
    </source>
</reference>
<sequence>MRKAPAPSSTLRRNGARIRKALQVCDLDEHVQQLLHCFPPLRVLGLDINTNSTGFAVVTERGRVCRWGHIPTTQFASADVLRIGGVVDGILATVRDAEQQQQPAAQWLVGIEAFMRMFCSGRFHNAGMFQLAQLNGIVSFACWKRFHVLPLHTHPSAARGFFGLSASSKGSTKSSVKHRVMDFLEHHEPEATRRQVATSTALPVLERMRTGALADSAFDIADAYVIASYTRSVHLRKQLVVHYPQLVQHFSTRYLELTHEAVAKGKKNKRSVETEKLKTMDEKQTLAYTSGLFAFGLENWFKEHNTCFTMQDDDDDDEVRYTRSWSHTT</sequence>
<accession>A0AAV0T9V2</accession>
<gene>
    <name evidence="1" type="ORF">HBR001_LOCUS1481</name>
</gene>